<dbReference type="GO" id="GO:0016491">
    <property type="term" value="F:oxidoreductase activity"/>
    <property type="evidence" value="ECO:0007669"/>
    <property type="project" value="UniProtKB-KW"/>
</dbReference>
<evidence type="ECO:0000313" key="4">
    <source>
        <dbReference type="EMBL" id="RKK67440.1"/>
    </source>
</evidence>
<gene>
    <name evidence="4" type="ORF">BFJ69_g14491</name>
</gene>
<dbReference type="VEuPathDB" id="FungiDB:FOMG_16532"/>
<dbReference type="InterPro" id="IPR036291">
    <property type="entry name" value="NAD(P)-bd_dom_sf"/>
</dbReference>
<dbReference type="SUPFAM" id="SSF51735">
    <property type="entry name" value="NAD(P)-binding Rossmann-fold domains"/>
    <property type="match status" value="1"/>
</dbReference>
<sequence length="322" mass="34749">MRVDFTPEANVLGFHINQAMYLYHDGFFNVKEEASKDSSSRSKHYPLQLFIVLACPHTDKYFPKYAMSKPSTILITGGNRGIGKGFVQTFLARPSLTVIVAMRDPEHATSRALSDLPTGEGSKLIIVKLDSSVPSDAAEAVATLKKEHSITSLDIVIANAGISNDGGRVRETTAENINKHFQVNTLGPVVLFQATAELLQASKTGNPTFVGISTLIGSINSMELLAGFPSTHSPYGGSKAALNWFIRRLHFEEPWLTSFVFHPGLVETELAAGAVKGSGLQLSDLGAISVETSVTSMMKTIDSATKELSGTFKNYDGSPLPW</sequence>
<accession>A0A420MHF8</accession>
<reference evidence="4 5" key="1">
    <citation type="journal article" date="2018" name="Sci. Rep.">
        <title>Characterisation of pathogen-specific regions and novel effector candidates in Fusarium oxysporum f. sp. cepae.</title>
        <authorList>
            <person name="Armitage A.D."/>
            <person name="Taylor A."/>
            <person name="Sobczyk M.K."/>
            <person name="Baxter L."/>
            <person name="Greenfield B.P."/>
            <person name="Bates H.J."/>
            <person name="Wilson F."/>
            <person name="Jackson A.C."/>
            <person name="Ott S."/>
            <person name="Harrison R.J."/>
            <person name="Clarkson J.P."/>
        </authorList>
    </citation>
    <scope>NUCLEOTIDE SEQUENCE [LARGE SCALE GENOMIC DNA]</scope>
    <source>
        <strain evidence="4 5">Fo_A13</strain>
    </source>
</reference>
<dbReference type="InterPro" id="IPR002347">
    <property type="entry name" value="SDR_fam"/>
</dbReference>
<dbReference type="Proteomes" id="UP000285084">
    <property type="component" value="Unassembled WGS sequence"/>
</dbReference>
<dbReference type="VEuPathDB" id="FungiDB:FOIG_09032"/>
<protein>
    <recommendedName>
        <fullName evidence="6">Norsolorinic acid ketoreductase nor1</fullName>
    </recommendedName>
</protein>
<dbReference type="PRINTS" id="PR00081">
    <property type="entry name" value="GDHRDH"/>
</dbReference>
<dbReference type="VEuPathDB" id="FungiDB:HZS61_001813"/>
<comment type="similarity">
    <text evidence="1">Belongs to the short-chain dehydrogenases/reductases (SDR) family.</text>
</comment>
<dbReference type="GO" id="GO:0005737">
    <property type="term" value="C:cytoplasm"/>
    <property type="evidence" value="ECO:0007669"/>
    <property type="project" value="TreeGrafter"/>
</dbReference>
<dbReference type="PANTHER" id="PTHR43544">
    <property type="entry name" value="SHORT-CHAIN DEHYDROGENASE/REDUCTASE"/>
    <property type="match status" value="1"/>
</dbReference>
<keyword evidence="2" id="KW-0521">NADP</keyword>
<comment type="caution">
    <text evidence="4">The sequence shown here is derived from an EMBL/GenBank/DDBJ whole genome shotgun (WGS) entry which is preliminary data.</text>
</comment>
<evidence type="ECO:0000256" key="3">
    <source>
        <dbReference type="ARBA" id="ARBA00023002"/>
    </source>
</evidence>
<dbReference type="InterPro" id="IPR051468">
    <property type="entry name" value="Fungal_SecMetab_SDRs"/>
</dbReference>
<dbReference type="Pfam" id="PF00106">
    <property type="entry name" value="adh_short"/>
    <property type="match status" value="1"/>
</dbReference>
<dbReference type="AlphaFoldDB" id="A0A420MHF8"/>
<evidence type="ECO:0000256" key="1">
    <source>
        <dbReference type="ARBA" id="ARBA00006484"/>
    </source>
</evidence>
<keyword evidence="3" id="KW-0560">Oxidoreductase</keyword>
<dbReference type="PANTHER" id="PTHR43544:SF7">
    <property type="entry name" value="NADB-LER2"/>
    <property type="match status" value="1"/>
</dbReference>
<name>A0A420MHF8_FUSOX</name>
<dbReference type="VEuPathDB" id="FungiDB:FOXG_15212"/>
<dbReference type="EMBL" id="MRCX01000229">
    <property type="protein sequence ID" value="RKK67440.1"/>
    <property type="molecule type" value="Genomic_DNA"/>
</dbReference>
<dbReference type="VEuPathDB" id="FungiDB:FOC1_g10002839"/>
<dbReference type="VEuPathDB" id="FungiDB:FOZG_10245"/>
<dbReference type="VEuPathDB" id="FungiDB:FOC4_g10008962"/>
<evidence type="ECO:0000256" key="2">
    <source>
        <dbReference type="ARBA" id="ARBA00022857"/>
    </source>
</evidence>
<evidence type="ECO:0008006" key="6">
    <source>
        <dbReference type="Google" id="ProtNLM"/>
    </source>
</evidence>
<dbReference type="CDD" id="cd05325">
    <property type="entry name" value="carb_red_sniffer_like_SDR_c"/>
    <property type="match status" value="1"/>
</dbReference>
<proteinExistence type="inferred from homology"/>
<dbReference type="Gene3D" id="3.40.50.720">
    <property type="entry name" value="NAD(P)-binding Rossmann-like Domain"/>
    <property type="match status" value="1"/>
</dbReference>
<evidence type="ECO:0000313" key="5">
    <source>
        <dbReference type="Proteomes" id="UP000285084"/>
    </source>
</evidence>
<organism evidence="4 5">
    <name type="scientific">Fusarium oxysporum</name>
    <name type="common">Fusarium vascular wilt</name>
    <dbReference type="NCBI Taxonomy" id="5507"/>
    <lineage>
        <taxon>Eukaryota</taxon>
        <taxon>Fungi</taxon>
        <taxon>Dikarya</taxon>
        <taxon>Ascomycota</taxon>
        <taxon>Pezizomycotina</taxon>
        <taxon>Sordariomycetes</taxon>
        <taxon>Hypocreomycetidae</taxon>
        <taxon>Hypocreales</taxon>
        <taxon>Nectriaceae</taxon>
        <taxon>Fusarium</taxon>
        <taxon>Fusarium oxysporum species complex</taxon>
    </lineage>
</organism>